<dbReference type="InterPro" id="IPR025444">
    <property type="entry name" value="Monooxy_af470"/>
</dbReference>
<dbReference type="OrthoDB" id="7566033at2"/>
<comment type="caution">
    <text evidence="1">The sequence shown here is derived from an EMBL/GenBank/DDBJ whole genome shotgun (WGS) entry which is preliminary data.</text>
</comment>
<dbReference type="RefSeq" id="WP_094472608.1">
    <property type="nucleotide sequence ID" value="NZ_NOXT01000071.1"/>
</dbReference>
<sequence>MNGIIDRRVCAEIDGPFVLFLIGIRINRLWKLNSWLPTFQAMGPIIAELSRRPELGLLHNRSHFGFPATMLVQYWRSHDHLQAFATGRDQLHLPAWQRFNQAVGSNGDVGIWHETYLIEPGRYESVYNNMPAWGLGRAGAIHDAVGQRARADGRRQVQLMNGGRHDDQSI</sequence>
<dbReference type="Pfam" id="PF13826">
    <property type="entry name" value="Monooxy_af470-like"/>
    <property type="match status" value="1"/>
</dbReference>
<name>A0A255YXV3_9SPHN</name>
<protein>
    <submittedName>
        <fullName evidence="1">Transcriptional regulator</fullName>
    </submittedName>
</protein>
<reference evidence="1 2" key="1">
    <citation type="submission" date="2017-07" db="EMBL/GenBank/DDBJ databases">
        <title>Sandarakinorhabdus cyanobacteriorum sp. nov., a novel bacterium isolated from cyanobacterial aggregates in a eutrophic lake.</title>
        <authorList>
            <person name="Cai H."/>
        </authorList>
    </citation>
    <scope>NUCLEOTIDE SEQUENCE [LARGE SCALE GENOMIC DNA]</scope>
    <source>
        <strain evidence="1 2">TH057</strain>
    </source>
</reference>
<dbReference type="AlphaFoldDB" id="A0A255YXV3"/>
<proteinExistence type="predicted"/>
<dbReference type="EMBL" id="NOXT01000071">
    <property type="protein sequence ID" value="OYQ34032.1"/>
    <property type="molecule type" value="Genomic_DNA"/>
</dbReference>
<accession>A0A255YXV3</accession>
<dbReference type="Proteomes" id="UP000216991">
    <property type="component" value="Unassembled WGS sequence"/>
</dbReference>
<evidence type="ECO:0000313" key="2">
    <source>
        <dbReference type="Proteomes" id="UP000216991"/>
    </source>
</evidence>
<keyword evidence="2" id="KW-1185">Reference proteome</keyword>
<evidence type="ECO:0000313" key="1">
    <source>
        <dbReference type="EMBL" id="OYQ34032.1"/>
    </source>
</evidence>
<gene>
    <name evidence="1" type="ORF">CHU93_02460</name>
</gene>
<organism evidence="1 2">
    <name type="scientific">Sandarakinorhabdus cyanobacteriorum</name>
    <dbReference type="NCBI Taxonomy" id="1981098"/>
    <lineage>
        <taxon>Bacteria</taxon>
        <taxon>Pseudomonadati</taxon>
        <taxon>Pseudomonadota</taxon>
        <taxon>Alphaproteobacteria</taxon>
        <taxon>Sphingomonadales</taxon>
        <taxon>Sphingosinicellaceae</taxon>
        <taxon>Sandarakinorhabdus</taxon>
    </lineage>
</organism>